<comment type="caution">
    <text evidence="1">The sequence shown here is derived from an EMBL/GenBank/DDBJ whole genome shotgun (WGS) entry which is preliminary data.</text>
</comment>
<reference evidence="1 2" key="1">
    <citation type="submission" date="2024-09" db="EMBL/GenBank/DDBJ databases">
        <authorList>
            <person name="Sun Q."/>
            <person name="Mori K."/>
        </authorList>
    </citation>
    <scope>NUCLEOTIDE SEQUENCE [LARGE SCALE GENOMIC DNA]</scope>
    <source>
        <strain evidence="1 2">JCM 3324</strain>
    </source>
</reference>
<sequence length="65" mass="7222">MRKQRTAGELKTDDYIHDTLAPVRVTDVKKCGSGSVRVEGVFHGTTRMGAVHPADRQLDVTRIED</sequence>
<gene>
    <name evidence="1" type="ORF">ACFFR3_46265</name>
</gene>
<dbReference type="RefSeq" id="WP_379485235.1">
    <property type="nucleotide sequence ID" value="NZ_JBHMCF010000057.1"/>
</dbReference>
<dbReference type="EMBL" id="JBHMCF010000057">
    <property type="protein sequence ID" value="MFB9476943.1"/>
    <property type="molecule type" value="Genomic_DNA"/>
</dbReference>
<accession>A0ABV5P2Z3</accession>
<organism evidence="1 2">
    <name type="scientific">Nonomuraea salmonea</name>
    <dbReference type="NCBI Taxonomy" id="46181"/>
    <lineage>
        <taxon>Bacteria</taxon>
        <taxon>Bacillati</taxon>
        <taxon>Actinomycetota</taxon>
        <taxon>Actinomycetes</taxon>
        <taxon>Streptosporangiales</taxon>
        <taxon>Streptosporangiaceae</taxon>
        <taxon>Nonomuraea</taxon>
    </lineage>
</organism>
<proteinExistence type="predicted"/>
<dbReference type="Proteomes" id="UP001589568">
    <property type="component" value="Unassembled WGS sequence"/>
</dbReference>
<evidence type="ECO:0000313" key="2">
    <source>
        <dbReference type="Proteomes" id="UP001589568"/>
    </source>
</evidence>
<name>A0ABV5P2Z3_9ACTN</name>
<protein>
    <submittedName>
        <fullName evidence="1">Uncharacterized protein</fullName>
    </submittedName>
</protein>
<keyword evidence="2" id="KW-1185">Reference proteome</keyword>
<evidence type="ECO:0000313" key="1">
    <source>
        <dbReference type="EMBL" id="MFB9476943.1"/>
    </source>
</evidence>